<protein>
    <submittedName>
        <fullName evidence="2">Uncharacterized protein</fullName>
    </submittedName>
</protein>
<feature type="non-terminal residue" evidence="2">
    <location>
        <position position="1"/>
    </location>
</feature>
<dbReference type="AlphaFoldDB" id="A0A699YUP0"/>
<reference evidence="2 3" key="1">
    <citation type="submission" date="2020-02" db="EMBL/GenBank/DDBJ databases">
        <title>Draft genome sequence of Haematococcus lacustris strain NIES-144.</title>
        <authorList>
            <person name="Morimoto D."/>
            <person name="Nakagawa S."/>
            <person name="Yoshida T."/>
            <person name="Sawayama S."/>
        </authorList>
    </citation>
    <scope>NUCLEOTIDE SEQUENCE [LARGE SCALE GENOMIC DNA]</scope>
    <source>
        <strain evidence="2 3">NIES-144</strain>
    </source>
</reference>
<gene>
    <name evidence="2" type="ORF">HaLaN_09846</name>
</gene>
<sequence length="112" mass="12124">CNRPPENAQHTDVQGHYESGSQQQPDMPEDSQHLPVLVQIVKQQVEMPVQELLSGLLLPHASSIQQDVSGMLEAISATSGTATVEKAGLDAELQRLQRVLADFQARIAQVSG</sequence>
<accession>A0A699YUP0</accession>
<organism evidence="2 3">
    <name type="scientific">Haematococcus lacustris</name>
    <name type="common">Green alga</name>
    <name type="synonym">Haematococcus pluvialis</name>
    <dbReference type="NCBI Taxonomy" id="44745"/>
    <lineage>
        <taxon>Eukaryota</taxon>
        <taxon>Viridiplantae</taxon>
        <taxon>Chlorophyta</taxon>
        <taxon>core chlorophytes</taxon>
        <taxon>Chlorophyceae</taxon>
        <taxon>CS clade</taxon>
        <taxon>Chlamydomonadales</taxon>
        <taxon>Haematococcaceae</taxon>
        <taxon>Haematococcus</taxon>
    </lineage>
</organism>
<dbReference type="EMBL" id="BLLF01000663">
    <property type="protein sequence ID" value="GFH13883.1"/>
    <property type="molecule type" value="Genomic_DNA"/>
</dbReference>
<evidence type="ECO:0000313" key="3">
    <source>
        <dbReference type="Proteomes" id="UP000485058"/>
    </source>
</evidence>
<comment type="caution">
    <text evidence="2">The sequence shown here is derived from an EMBL/GenBank/DDBJ whole genome shotgun (WGS) entry which is preliminary data.</text>
</comment>
<dbReference type="Proteomes" id="UP000485058">
    <property type="component" value="Unassembled WGS sequence"/>
</dbReference>
<evidence type="ECO:0000256" key="1">
    <source>
        <dbReference type="SAM" id="MobiDB-lite"/>
    </source>
</evidence>
<name>A0A699YUP0_HAELA</name>
<keyword evidence="3" id="KW-1185">Reference proteome</keyword>
<proteinExistence type="predicted"/>
<evidence type="ECO:0000313" key="2">
    <source>
        <dbReference type="EMBL" id="GFH13883.1"/>
    </source>
</evidence>
<feature type="region of interest" description="Disordered" evidence="1">
    <location>
        <begin position="1"/>
        <end position="31"/>
    </location>
</feature>